<sequence length="126" mass="14700">MGKTPWFRQVSYVVIILLSHLGKRLQQTIKTWSSSIIFCCPENMNWSTIEHRRKICLRSWLKLAPTRTIRGILTRGVFTLRQNEEMMLLVDVNYGIKHSYNRNVVAVIVVEAAPQILHHCRIKIAD</sequence>
<feature type="signal peptide" evidence="1">
    <location>
        <begin position="1"/>
        <end position="26"/>
    </location>
</feature>
<gene>
    <name evidence="2" type="ORF">PYX00_000475</name>
</gene>
<dbReference type="AlphaFoldDB" id="A0AAW2I9X9"/>
<reference evidence="2" key="1">
    <citation type="journal article" date="2024" name="Gigascience">
        <title>Chromosome-level genome of the poultry shaft louse Menopon gallinae provides insight into the host-switching and adaptive evolution of parasitic lice.</title>
        <authorList>
            <person name="Xu Y."/>
            <person name="Ma L."/>
            <person name="Liu S."/>
            <person name="Liang Y."/>
            <person name="Liu Q."/>
            <person name="He Z."/>
            <person name="Tian L."/>
            <person name="Duan Y."/>
            <person name="Cai W."/>
            <person name="Li H."/>
            <person name="Song F."/>
        </authorList>
    </citation>
    <scope>NUCLEOTIDE SEQUENCE</scope>
    <source>
        <strain evidence="2">Cailab_2023a</strain>
    </source>
</reference>
<evidence type="ECO:0000256" key="1">
    <source>
        <dbReference type="SAM" id="SignalP"/>
    </source>
</evidence>
<organism evidence="2">
    <name type="scientific">Menopon gallinae</name>
    <name type="common">poultry shaft louse</name>
    <dbReference type="NCBI Taxonomy" id="328185"/>
    <lineage>
        <taxon>Eukaryota</taxon>
        <taxon>Metazoa</taxon>
        <taxon>Ecdysozoa</taxon>
        <taxon>Arthropoda</taxon>
        <taxon>Hexapoda</taxon>
        <taxon>Insecta</taxon>
        <taxon>Pterygota</taxon>
        <taxon>Neoptera</taxon>
        <taxon>Paraneoptera</taxon>
        <taxon>Psocodea</taxon>
        <taxon>Troctomorpha</taxon>
        <taxon>Phthiraptera</taxon>
        <taxon>Amblycera</taxon>
        <taxon>Menoponidae</taxon>
        <taxon>Menopon</taxon>
    </lineage>
</organism>
<keyword evidence="1" id="KW-0732">Signal</keyword>
<proteinExistence type="predicted"/>
<comment type="caution">
    <text evidence="2">The sequence shown here is derived from an EMBL/GenBank/DDBJ whole genome shotgun (WGS) entry which is preliminary data.</text>
</comment>
<feature type="chain" id="PRO_5044025239" description="Ribosomal protein L14" evidence="1">
    <location>
        <begin position="27"/>
        <end position="126"/>
    </location>
</feature>
<dbReference type="EMBL" id="JARGDH010000001">
    <property type="protein sequence ID" value="KAL0278746.1"/>
    <property type="molecule type" value="Genomic_DNA"/>
</dbReference>
<accession>A0AAW2I9X9</accession>
<protein>
    <recommendedName>
        <fullName evidence="3">Ribosomal protein L14</fullName>
    </recommendedName>
</protein>
<evidence type="ECO:0000313" key="2">
    <source>
        <dbReference type="EMBL" id="KAL0278746.1"/>
    </source>
</evidence>
<evidence type="ECO:0008006" key="3">
    <source>
        <dbReference type="Google" id="ProtNLM"/>
    </source>
</evidence>
<name>A0AAW2I9X9_9NEOP</name>